<evidence type="ECO:0000313" key="1">
    <source>
        <dbReference type="EMBL" id="GMS79287.1"/>
    </source>
</evidence>
<reference evidence="1" key="1">
    <citation type="submission" date="2023-10" db="EMBL/GenBank/DDBJ databases">
        <title>Genome assembly of Pristionchus species.</title>
        <authorList>
            <person name="Yoshida K."/>
            <person name="Sommer R.J."/>
        </authorList>
    </citation>
    <scope>NUCLEOTIDE SEQUENCE</scope>
    <source>
        <strain evidence="1">RS0144</strain>
    </source>
</reference>
<sequence length="132" mass="15152">RSMESPCSIKSLSPAISVITVMHIRRHSRTPLHLAGCEFPVEEPSVELAEESVHIGSRIDKLVRRIHQAAHRVKNAARRLVEYRPPSPKLSTSSMRQSMSAVRRLGRRPRRHEHLQYTSLVEDDHLAETYMN</sequence>
<gene>
    <name evidence="1" type="ORF">PENTCL1PPCAC_1462</name>
</gene>
<feature type="non-terminal residue" evidence="1">
    <location>
        <position position="1"/>
    </location>
</feature>
<evidence type="ECO:0000313" key="2">
    <source>
        <dbReference type="Proteomes" id="UP001432027"/>
    </source>
</evidence>
<comment type="caution">
    <text evidence="1">The sequence shown here is derived from an EMBL/GenBank/DDBJ whole genome shotgun (WGS) entry which is preliminary data.</text>
</comment>
<dbReference type="EMBL" id="BTSX01000001">
    <property type="protein sequence ID" value="GMS79287.1"/>
    <property type="molecule type" value="Genomic_DNA"/>
</dbReference>
<proteinExistence type="predicted"/>
<protein>
    <submittedName>
        <fullName evidence="1">Uncharacterized protein</fullName>
    </submittedName>
</protein>
<dbReference type="AlphaFoldDB" id="A0AAV5S8E1"/>
<accession>A0AAV5S8E1</accession>
<dbReference type="Proteomes" id="UP001432027">
    <property type="component" value="Unassembled WGS sequence"/>
</dbReference>
<name>A0AAV5S8E1_9BILA</name>
<organism evidence="1 2">
    <name type="scientific">Pristionchus entomophagus</name>
    <dbReference type="NCBI Taxonomy" id="358040"/>
    <lineage>
        <taxon>Eukaryota</taxon>
        <taxon>Metazoa</taxon>
        <taxon>Ecdysozoa</taxon>
        <taxon>Nematoda</taxon>
        <taxon>Chromadorea</taxon>
        <taxon>Rhabditida</taxon>
        <taxon>Rhabditina</taxon>
        <taxon>Diplogasteromorpha</taxon>
        <taxon>Diplogasteroidea</taxon>
        <taxon>Neodiplogasteridae</taxon>
        <taxon>Pristionchus</taxon>
    </lineage>
</organism>
<keyword evidence="2" id="KW-1185">Reference proteome</keyword>